<dbReference type="EMBL" id="JAHQIW010000304">
    <property type="protein sequence ID" value="KAJ1347377.1"/>
    <property type="molecule type" value="Genomic_DNA"/>
</dbReference>
<dbReference type="AlphaFoldDB" id="A0AAD5ME67"/>
<organism evidence="1 2">
    <name type="scientific">Parelaphostrongylus tenuis</name>
    <name type="common">Meningeal worm</name>
    <dbReference type="NCBI Taxonomy" id="148309"/>
    <lineage>
        <taxon>Eukaryota</taxon>
        <taxon>Metazoa</taxon>
        <taxon>Ecdysozoa</taxon>
        <taxon>Nematoda</taxon>
        <taxon>Chromadorea</taxon>
        <taxon>Rhabditida</taxon>
        <taxon>Rhabditina</taxon>
        <taxon>Rhabditomorpha</taxon>
        <taxon>Strongyloidea</taxon>
        <taxon>Metastrongylidae</taxon>
        <taxon>Parelaphostrongylus</taxon>
    </lineage>
</organism>
<evidence type="ECO:0000313" key="1">
    <source>
        <dbReference type="EMBL" id="KAJ1347377.1"/>
    </source>
</evidence>
<dbReference type="GO" id="GO:0080008">
    <property type="term" value="C:Cul4-RING E3 ubiquitin ligase complex"/>
    <property type="evidence" value="ECO:0007669"/>
    <property type="project" value="TreeGrafter"/>
</dbReference>
<dbReference type="PANTHER" id="PTHR19847:SF7">
    <property type="entry name" value="DDB1- AND CUL4-ASSOCIATED FACTOR 11"/>
    <property type="match status" value="1"/>
</dbReference>
<dbReference type="GO" id="GO:0043161">
    <property type="term" value="P:proteasome-mediated ubiquitin-dependent protein catabolic process"/>
    <property type="evidence" value="ECO:0007669"/>
    <property type="project" value="TreeGrafter"/>
</dbReference>
<dbReference type="Proteomes" id="UP001196413">
    <property type="component" value="Unassembled WGS sequence"/>
</dbReference>
<keyword evidence="2" id="KW-1185">Reference proteome</keyword>
<protein>
    <submittedName>
        <fullName evidence="1">Uncharacterized protein</fullName>
    </submittedName>
</protein>
<sequence length="158" mass="17821">MAIVGHLTVGHQKAFRELREEVQCSCHGWSLTSTNIIRLCSGREILKPLGGSSMCLGMKTAVVNQFLPNRRHLINELESANLFSQFVKDGSELMVASKDESIRFFQQCLPGDRYSMKNVVHVPFVSLDIYDVAMNPMGDALCYATWSVSIFYARYHVI</sequence>
<evidence type="ECO:0000313" key="2">
    <source>
        <dbReference type="Proteomes" id="UP001196413"/>
    </source>
</evidence>
<dbReference type="InterPro" id="IPR051859">
    <property type="entry name" value="DCAF"/>
</dbReference>
<comment type="caution">
    <text evidence="1">The sequence shown here is derived from an EMBL/GenBank/DDBJ whole genome shotgun (WGS) entry which is preliminary data.</text>
</comment>
<proteinExistence type="predicted"/>
<gene>
    <name evidence="1" type="ORF">KIN20_002409</name>
</gene>
<dbReference type="PANTHER" id="PTHR19847">
    <property type="entry name" value="DDB1- AND CUL4-ASSOCIATED FACTOR 11"/>
    <property type="match status" value="1"/>
</dbReference>
<reference evidence="1" key="1">
    <citation type="submission" date="2021-06" db="EMBL/GenBank/DDBJ databases">
        <title>Parelaphostrongylus tenuis whole genome reference sequence.</title>
        <authorList>
            <person name="Garwood T.J."/>
            <person name="Larsen P.A."/>
            <person name="Fountain-Jones N.M."/>
            <person name="Garbe J.R."/>
            <person name="Macchietto M.G."/>
            <person name="Kania S.A."/>
            <person name="Gerhold R.W."/>
            <person name="Richards J.E."/>
            <person name="Wolf T.M."/>
        </authorList>
    </citation>
    <scope>NUCLEOTIDE SEQUENCE</scope>
    <source>
        <strain evidence="1">MNPRO001-30</strain>
        <tissue evidence="1">Meninges</tissue>
    </source>
</reference>
<accession>A0AAD5ME67</accession>
<name>A0AAD5ME67_PARTN</name>